<feature type="region of interest" description="Disordered" evidence="1">
    <location>
        <begin position="651"/>
        <end position="684"/>
    </location>
</feature>
<dbReference type="InParanoid" id="D8T188"/>
<dbReference type="AlphaFoldDB" id="D8T188"/>
<keyword evidence="3" id="KW-1185">Reference proteome</keyword>
<accession>D8T188</accession>
<feature type="compositionally biased region" description="Basic and acidic residues" evidence="1">
    <location>
        <begin position="328"/>
        <end position="348"/>
    </location>
</feature>
<feature type="compositionally biased region" description="Basic residues" evidence="1">
    <location>
        <begin position="668"/>
        <end position="684"/>
    </location>
</feature>
<organism evidence="3">
    <name type="scientific">Selaginella moellendorffii</name>
    <name type="common">Spikemoss</name>
    <dbReference type="NCBI Taxonomy" id="88036"/>
    <lineage>
        <taxon>Eukaryota</taxon>
        <taxon>Viridiplantae</taxon>
        <taxon>Streptophyta</taxon>
        <taxon>Embryophyta</taxon>
        <taxon>Tracheophyta</taxon>
        <taxon>Lycopodiopsida</taxon>
        <taxon>Selaginellales</taxon>
        <taxon>Selaginellaceae</taxon>
        <taxon>Selaginella</taxon>
    </lineage>
</organism>
<evidence type="ECO:0000313" key="2">
    <source>
        <dbReference type="EMBL" id="EFJ09600.1"/>
    </source>
</evidence>
<dbReference type="EMBL" id="GL377661">
    <property type="protein sequence ID" value="EFJ09600.1"/>
    <property type="molecule type" value="Genomic_DNA"/>
</dbReference>
<name>D8T188_SELML</name>
<dbReference type="eggNOG" id="ENOG502RXF2">
    <property type="taxonomic scope" value="Eukaryota"/>
</dbReference>
<proteinExistence type="predicted"/>
<feature type="compositionally biased region" description="Basic and acidic residues" evidence="1">
    <location>
        <begin position="256"/>
        <end position="266"/>
    </location>
</feature>
<feature type="compositionally biased region" description="Low complexity" evidence="1">
    <location>
        <begin position="209"/>
        <end position="222"/>
    </location>
</feature>
<dbReference type="HOGENOM" id="CLU_402491_0_0_1"/>
<dbReference type="KEGG" id="smo:SELMODRAFT_427956"/>
<dbReference type="Proteomes" id="UP000001514">
    <property type="component" value="Unassembled WGS sequence"/>
</dbReference>
<gene>
    <name evidence="2" type="ORF">SELMODRAFT_427956</name>
</gene>
<reference evidence="2 3" key="1">
    <citation type="journal article" date="2011" name="Science">
        <title>The Selaginella genome identifies genetic changes associated with the evolution of vascular plants.</title>
        <authorList>
            <person name="Banks J.A."/>
            <person name="Nishiyama T."/>
            <person name="Hasebe M."/>
            <person name="Bowman J.L."/>
            <person name="Gribskov M."/>
            <person name="dePamphilis C."/>
            <person name="Albert V.A."/>
            <person name="Aono N."/>
            <person name="Aoyama T."/>
            <person name="Ambrose B.A."/>
            <person name="Ashton N.W."/>
            <person name="Axtell M.J."/>
            <person name="Barker E."/>
            <person name="Barker M.S."/>
            <person name="Bennetzen J.L."/>
            <person name="Bonawitz N.D."/>
            <person name="Chapple C."/>
            <person name="Cheng C."/>
            <person name="Correa L.G."/>
            <person name="Dacre M."/>
            <person name="DeBarry J."/>
            <person name="Dreyer I."/>
            <person name="Elias M."/>
            <person name="Engstrom E.M."/>
            <person name="Estelle M."/>
            <person name="Feng L."/>
            <person name="Finet C."/>
            <person name="Floyd S.K."/>
            <person name="Frommer W.B."/>
            <person name="Fujita T."/>
            <person name="Gramzow L."/>
            <person name="Gutensohn M."/>
            <person name="Harholt J."/>
            <person name="Hattori M."/>
            <person name="Heyl A."/>
            <person name="Hirai T."/>
            <person name="Hiwatashi Y."/>
            <person name="Ishikawa M."/>
            <person name="Iwata M."/>
            <person name="Karol K.G."/>
            <person name="Koehler B."/>
            <person name="Kolukisaoglu U."/>
            <person name="Kubo M."/>
            <person name="Kurata T."/>
            <person name="Lalonde S."/>
            <person name="Li K."/>
            <person name="Li Y."/>
            <person name="Litt A."/>
            <person name="Lyons E."/>
            <person name="Manning G."/>
            <person name="Maruyama T."/>
            <person name="Michael T.P."/>
            <person name="Mikami K."/>
            <person name="Miyazaki S."/>
            <person name="Morinaga S."/>
            <person name="Murata T."/>
            <person name="Mueller-Roeber B."/>
            <person name="Nelson D.R."/>
            <person name="Obara M."/>
            <person name="Oguri Y."/>
            <person name="Olmstead R.G."/>
            <person name="Onodera N."/>
            <person name="Petersen B.L."/>
            <person name="Pils B."/>
            <person name="Prigge M."/>
            <person name="Rensing S.A."/>
            <person name="Riano-Pachon D.M."/>
            <person name="Roberts A.W."/>
            <person name="Sato Y."/>
            <person name="Scheller H.V."/>
            <person name="Schulz B."/>
            <person name="Schulz C."/>
            <person name="Shakirov E.V."/>
            <person name="Shibagaki N."/>
            <person name="Shinohara N."/>
            <person name="Shippen D.E."/>
            <person name="Soerensen I."/>
            <person name="Sotooka R."/>
            <person name="Sugimoto N."/>
            <person name="Sugita M."/>
            <person name="Sumikawa N."/>
            <person name="Tanurdzic M."/>
            <person name="Theissen G."/>
            <person name="Ulvskov P."/>
            <person name="Wakazuki S."/>
            <person name="Weng J.K."/>
            <person name="Willats W.W."/>
            <person name="Wipf D."/>
            <person name="Wolf P.G."/>
            <person name="Yang L."/>
            <person name="Zimmer A.D."/>
            <person name="Zhu Q."/>
            <person name="Mitros T."/>
            <person name="Hellsten U."/>
            <person name="Loque D."/>
            <person name="Otillar R."/>
            <person name="Salamov A."/>
            <person name="Schmutz J."/>
            <person name="Shapiro H."/>
            <person name="Lindquist E."/>
            <person name="Lucas S."/>
            <person name="Rokhsar D."/>
            <person name="Grigoriev I.V."/>
        </authorList>
    </citation>
    <scope>NUCLEOTIDE SEQUENCE [LARGE SCALE GENOMIC DNA]</scope>
</reference>
<feature type="compositionally biased region" description="Basic and acidic residues" evidence="1">
    <location>
        <begin position="223"/>
        <end position="245"/>
    </location>
</feature>
<sequence length="684" mass="76069">MNRAAAFLRARCERARESASLFVKARKKNARKAQRIGRKIMHYLRTDFKEIAWPSSLPNPPGRPRRQRFFAKETLREAWKLYKKSWTSDFEIYGVVVKSSKKKEAAGGGAAAGPSRGTTPQDEKFPSIYEELEAAVKLGGEHVKPALQRIYMTRATVYRDAVRSFIDGYKQGIRESAEKSTADDKATEQVVNEAKRAAEEAAKSQRQYAAPSSSPSSSSSSRPPEEGEKGEKKSSAADAGLRWEWDPSMESVEQQQRVDHPGREDPSLVAPTAAAASASSSSSSTSSSATPAHHPQLKSALKAYRPSPLRRPSNPPPPMIIEGPTPKNADDADHTCDDFQLLWEKDPNLRTPTLTPAPDGASSAPPPVAKSVSFKDKKSAQCMIYVEPEELHDENSRDDSHTFDNFDRLWEKDPDLAGGDVSFHAVPSKIVHQLQEPGTPVSELLKINPCDMIQKHVVTVVNSTASSSAPSGSSSSSSESRLCKSNVVYDPLAQRDRRLSFEFSYDIRSQNEEDGTADKTIRNAGVVVRCDVQVQVVLKVEPMQDPERKFLFLFHHNVRVFSDFKLESEASVVQDSTMEVADSLPDEFSSPAEPGVEITHYRVTHHLVVLHRWALATTPKAVLQRRMSASTSQSLAHQEYFQLQEQQLVMDDERRHESDEGEGSGAMRRTRSSRRRSLQRSNSK</sequence>
<dbReference type="Gramene" id="EFJ09600">
    <property type="protein sequence ID" value="EFJ09600"/>
    <property type="gene ID" value="SELMODRAFT_427956"/>
</dbReference>
<protein>
    <submittedName>
        <fullName evidence="2">Uncharacterized protein</fullName>
    </submittedName>
</protein>
<feature type="region of interest" description="Disordered" evidence="1">
    <location>
        <begin position="104"/>
        <end position="123"/>
    </location>
</feature>
<evidence type="ECO:0000256" key="1">
    <source>
        <dbReference type="SAM" id="MobiDB-lite"/>
    </source>
</evidence>
<feature type="region of interest" description="Disordered" evidence="1">
    <location>
        <begin position="195"/>
        <end position="374"/>
    </location>
</feature>
<feature type="compositionally biased region" description="Low complexity" evidence="1">
    <location>
        <begin position="270"/>
        <end position="292"/>
    </location>
</feature>
<evidence type="ECO:0000313" key="3">
    <source>
        <dbReference type="Proteomes" id="UP000001514"/>
    </source>
</evidence>
<dbReference type="PANTHER" id="PTHR36064">
    <property type="entry name" value="EMBRYO DEFECTIVE 2735"/>
    <property type="match status" value="1"/>
</dbReference>